<dbReference type="OrthoDB" id="8764943at2"/>
<feature type="domain" description="Outer membrane protein beta-barrel" evidence="4">
    <location>
        <begin position="372"/>
        <end position="777"/>
    </location>
</feature>
<keyword evidence="2" id="KW-0472">Membrane</keyword>
<evidence type="ECO:0000313" key="6">
    <source>
        <dbReference type="Proteomes" id="UP000198990"/>
    </source>
</evidence>
<dbReference type="InterPro" id="IPR037066">
    <property type="entry name" value="Plug_dom_sf"/>
</dbReference>
<keyword evidence="5" id="KW-0675">Receptor</keyword>
<protein>
    <submittedName>
        <fullName evidence="5">Outer membrane receptor proteins, mostly Fe transport</fullName>
    </submittedName>
</protein>
<evidence type="ECO:0000259" key="4">
    <source>
        <dbReference type="Pfam" id="PF14905"/>
    </source>
</evidence>
<dbReference type="EMBL" id="FNZN01000014">
    <property type="protein sequence ID" value="SEM30223.1"/>
    <property type="molecule type" value="Genomic_DNA"/>
</dbReference>
<reference evidence="6" key="1">
    <citation type="submission" date="2016-10" db="EMBL/GenBank/DDBJ databases">
        <authorList>
            <person name="Varghese N."/>
            <person name="Submissions S."/>
        </authorList>
    </citation>
    <scope>NUCLEOTIDE SEQUENCE [LARGE SCALE GENOMIC DNA]</scope>
    <source>
        <strain evidence="6">DSM 16471</strain>
    </source>
</reference>
<dbReference type="Gene3D" id="2.40.170.20">
    <property type="entry name" value="TonB-dependent receptor, beta-barrel domain"/>
    <property type="match status" value="1"/>
</dbReference>
<dbReference type="GO" id="GO:0009279">
    <property type="term" value="C:cell outer membrane"/>
    <property type="evidence" value="ECO:0007669"/>
    <property type="project" value="UniProtKB-SubCell"/>
</dbReference>
<sequence length="799" mass="91289">MIRNFFATLFFSLIVSLTYSQDFEITGSVLDEDKKPMVLVNILLLTQEGDFIKGTVTNDNGFYQFSGIKEGTYQIIASYIENTVESPLIQLFKNIEIEPLVLNSAQQLDEVVVTQKKPVLEHMADRHVFNIENTALSDNDIWSVLKRTPGVMVMNNKLLVNGSSNVNIMINGRRVNLPEDDIMNLLSGNSAGNVESIEVITSPPAKYSAEGGLLINIKMKKNLVSGYNGSVFNRYTQGVLPKHTLGMDHFFKGKKLDFSTNYSFSHNRDWTRYTDITSFFNNGQPSETWTAEQKSIVNEKSHTLNLFLDVQLDEKNTISITSNSSYSPNVIDDYTSETEIEDTNGAITARLAGLNISNKDVFNTAYYLDWVHKLNEKGAELSFNTHFTYYDYRINQELNNNFVEGESVFITEDTFNIISNQIINLYSAQTDLTQPFGEHSTMETGLRYASINSEASIVQSGFDQNIEGVGLTESGIFNYDEKIYAGYISLNNSWENWKLNVGLRAEYTETKGELNTESIANTNSYMNWFPTMALSYTINKNAFYLKSYRRITRPRYNTINPFQYYLSANSIIEGNPNLKPAYSDYVQFDYVYDKAYKLVLFAGKKSNEQSQQVFQDNTTNIIRTQYINLESNNYYGADASVSKDITSFWNLFLLISHFYDKDSFTDLNSNTIVENSIWTTHTRATNSFTFLNDKSLYADLTYIHFSPRISGNTKYASYGKLGLSLRKTLWSKAASISLAVEDMFNNGGIYGTRNYLDQSNSTYSRWENRLFIAGFRYKFGNTKIRDNYKRKNTEEGRRL</sequence>
<dbReference type="InterPro" id="IPR036942">
    <property type="entry name" value="Beta-barrel_TonB_sf"/>
</dbReference>
<comment type="subcellular location">
    <subcellularLocation>
        <location evidence="1">Cell outer membrane</location>
    </subcellularLocation>
</comment>
<proteinExistence type="predicted"/>
<name>A0A1H7X965_9FLAO</name>
<dbReference type="RefSeq" id="WP_091627615.1">
    <property type="nucleotide sequence ID" value="NZ_FNZN01000014.1"/>
</dbReference>
<dbReference type="SUPFAM" id="SSF56935">
    <property type="entry name" value="Porins"/>
    <property type="match status" value="1"/>
</dbReference>
<dbReference type="Gene3D" id="2.170.130.10">
    <property type="entry name" value="TonB-dependent receptor, plug domain"/>
    <property type="match status" value="1"/>
</dbReference>
<dbReference type="InterPro" id="IPR013783">
    <property type="entry name" value="Ig-like_fold"/>
</dbReference>
<dbReference type="Gene3D" id="2.60.40.10">
    <property type="entry name" value="Immunoglobulins"/>
    <property type="match status" value="1"/>
</dbReference>
<dbReference type="SUPFAM" id="SSF49464">
    <property type="entry name" value="Carboxypeptidase regulatory domain-like"/>
    <property type="match status" value="1"/>
</dbReference>
<dbReference type="AlphaFoldDB" id="A0A1H7X965"/>
<accession>A0A1H7X965</accession>
<evidence type="ECO:0000256" key="2">
    <source>
        <dbReference type="ARBA" id="ARBA00023136"/>
    </source>
</evidence>
<evidence type="ECO:0000256" key="1">
    <source>
        <dbReference type="ARBA" id="ARBA00004442"/>
    </source>
</evidence>
<dbReference type="Pfam" id="PF13715">
    <property type="entry name" value="CarbopepD_reg_2"/>
    <property type="match status" value="1"/>
</dbReference>
<keyword evidence="6" id="KW-1185">Reference proteome</keyword>
<dbReference type="Proteomes" id="UP000198990">
    <property type="component" value="Unassembled WGS sequence"/>
</dbReference>
<organism evidence="5 6">
    <name type="scientific">Maribacter orientalis</name>
    <dbReference type="NCBI Taxonomy" id="228957"/>
    <lineage>
        <taxon>Bacteria</taxon>
        <taxon>Pseudomonadati</taxon>
        <taxon>Bacteroidota</taxon>
        <taxon>Flavobacteriia</taxon>
        <taxon>Flavobacteriales</taxon>
        <taxon>Flavobacteriaceae</taxon>
        <taxon>Maribacter</taxon>
    </lineage>
</organism>
<dbReference type="Pfam" id="PF14905">
    <property type="entry name" value="OMP_b-brl_3"/>
    <property type="match status" value="1"/>
</dbReference>
<dbReference type="STRING" id="228957.SAMN04488008_11444"/>
<evidence type="ECO:0000313" key="5">
    <source>
        <dbReference type="EMBL" id="SEM30223.1"/>
    </source>
</evidence>
<evidence type="ECO:0000256" key="3">
    <source>
        <dbReference type="ARBA" id="ARBA00023237"/>
    </source>
</evidence>
<dbReference type="InterPro" id="IPR008969">
    <property type="entry name" value="CarboxyPept-like_regulatory"/>
</dbReference>
<keyword evidence="3" id="KW-0998">Cell outer membrane</keyword>
<gene>
    <name evidence="5" type="ORF">SAMN04488008_11444</name>
</gene>
<dbReference type="InterPro" id="IPR041700">
    <property type="entry name" value="OMP_b-brl_3"/>
</dbReference>